<keyword evidence="1" id="KW-0433">Leucine-rich repeat</keyword>
<dbReference type="EMBL" id="JAQQBR010001833">
    <property type="protein sequence ID" value="KAK0162723.1"/>
    <property type="molecule type" value="Genomic_DNA"/>
</dbReference>
<sequence length="582" mass="66809">MANIVDDLLKTYYGFGRDDEKAAETLPNYENVINRPNIFKKSIATEYIVDSSDENADDRQYSTEANVSDDQANNDTEEKHIRSWRAIDNDEEINDDAIYVNSEELILDSKEINNDNVINNNAKMGIKVVSPSSQKEDVHDEPATVGQTSLAILDVLVQNNVSDVSLSLASKKKFKKKSHSTSLTRNSSLQLYPLQCNLPKELEFNCDGEFSDMSNASINQFPINLLDELRNIKILYLESNALVYLPEELFTKLNFLQWLDVRHNQLTTLPSTIKYHSSLETILLQENRIERLPLELGVVPNLGAIQLQGNPLVYPPPDILAQGFKEIIKFLRKQWNVEHPDEAVYIAEETKSKSIIFNRKPSTIKKPLRSTKVPTVTNSSSIILPKLKQSNLSIREKTWSYKPSNRCNNSERNAVMEAKLQWISKVKEKLNKQTAILQRVKDRDALKKWRKDRRTFDQSIEKAANRTSDDIPFGVDYTDIPYLKQLHQSENEKQIYSPKKDINLKMSEISTSLKKLEIDKRSGNLDVKTELKRLEMEIDKLSNLQRQIHNLNIENETAISKYKNVNLENAEKNYKAPPSIII</sequence>
<dbReference type="InterPro" id="IPR001611">
    <property type="entry name" value="Leu-rich_rpt"/>
</dbReference>
<keyword evidence="6" id="KW-1185">Reference proteome</keyword>
<evidence type="ECO:0000256" key="4">
    <source>
        <dbReference type="SAM" id="MobiDB-lite"/>
    </source>
</evidence>
<dbReference type="GO" id="GO:0005737">
    <property type="term" value="C:cytoplasm"/>
    <property type="evidence" value="ECO:0007669"/>
    <property type="project" value="TreeGrafter"/>
</dbReference>
<comment type="caution">
    <text evidence="5">The sequence shown here is derived from an EMBL/GenBank/DDBJ whole genome shotgun (WGS) entry which is preliminary data.</text>
</comment>
<feature type="coiled-coil region" evidence="3">
    <location>
        <begin position="524"/>
        <end position="561"/>
    </location>
</feature>
<feature type="compositionally biased region" description="Polar residues" evidence="4">
    <location>
        <begin position="62"/>
        <end position="74"/>
    </location>
</feature>
<evidence type="ECO:0000256" key="2">
    <source>
        <dbReference type="ARBA" id="ARBA00022737"/>
    </source>
</evidence>
<dbReference type="SUPFAM" id="SSF52058">
    <property type="entry name" value="L domain-like"/>
    <property type="match status" value="1"/>
</dbReference>
<evidence type="ECO:0000313" key="6">
    <source>
        <dbReference type="Proteomes" id="UP001168972"/>
    </source>
</evidence>
<name>A0AA39F4C2_MICHY</name>
<feature type="region of interest" description="Disordered" evidence="4">
    <location>
        <begin position="51"/>
        <end position="77"/>
    </location>
</feature>
<reference evidence="5" key="1">
    <citation type="journal article" date="2023" name="bioRxiv">
        <title>Scaffold-level genome assemblies of two parasitoid biocontrol wasps reveal the parthenogenesis mechanism and an associated novel virus.</title>
        <authorList>
            <person name="Inwood S."/>
            <person name="Skelly J."/>
            <person name="Guhlin J."/>
            <person name="Harrop T."/>
            <person name="Goldson S."/>
            <person name="Dearden P."/>
        </authorList>
    </citation>
    <scope>NUCLEOTIDE SEQUENCE</scope>
    <source>
        <strain evidence="5">Lincoln</strain>
        <tissue evidence="5">Whole body</tissue>
    </source>
</reference>
<dbReference type="Proteomes" id="UP001168972">
    <property type="component" value="Unassembled WGS sequence"/>
</dbReference>
<keyword evidence="2" id="KW-0677">Repeat</keyword>
<dbReference type="Pfam" id="PF13855">
    <property type="entry name" value="LRR_8"/>
    <property type="match status" value="1"/>
</dbReference>
<evidence type="ECO:0008006" key="7">
    <source>
        <dbReference type="Google" id="ProtNLM"/>
    </source>
</evidence>
<evidence type="ECO:0000313" key="5">
    <source>
        <dbReference type="EMBL" id="KAK0162723.1"/>
    </source>
</evidence>
<dbReference type="InterPro" id="IPR003591">
    <property type="entry name" value="Leu-rich_rpt_typical-subtyp"/>
</dbReference>
<proteinExistence type="predicted"/>
<reference evidence="5" key="2">
    <citation type="submission" date="2023-03" db="EMBL/GenBank/DDBJ databases">
        <authorList>
            <person name="Inwood S.N."/>
            <person name="Skelly J.G."/>
            <person name="Guhlin J."/>
            <person name="Harrop T.W.R."/>
            <person name="Goldson S.G."/>
            <person name="Dearden P.K."/>
        </authorList>
    </citation>
    <scope>NUCLEOTIDE SEQUENCE</scope>
    <source>
        <strain evidence="5">Lincoln</strain>
        <tissue evidence="5">Whole body</tissue>
    </source>
</reference>
<organism evidence="5 6">
    <name type="scientific">Microctonus hyperodae</name>
    <name type="common">Parasitoid wasp</name>
    <dbReference type="NCBI Taxonomy" id="165561"/>
    <lineage>
        <taxon>Eukaryota</taxon>
        <taxon>Metazoa</taxon>
        <taxon>Ecdysozoa</taxon>
        <taxon>Arthropoda</taxon>
        <taxon>Hexapoda</taxon>
        <taxon>Insecta</taxon>
        <taxon>Pterygota</taxon>
        <taxon>Neoptera</taxon>
        <taxon>Endopterygota</taxon>
        <taxon>Hymenoptera</taxon>
        <taxon>Apocrita</taxon>
        <taxon>Ichneumonoidea</taxon>
        <taxon>Braconidae</taxon>
        <taxon>Euphorinae</taxon>
        <taxon>Microctonus</taxon>
    </lineage>
</organism>
<dbReference type="InterPro" id="IPR050216">
    <property type="entry name" value="LRR_domain-containing"/>
</dbReference>
<dbReference type="Gene3D" id="3.80.10.10">
    <property type="entry name" value="Ribonuclease Inhibitor"/>
    <property type="match status" value="1"/>
</dbReference>
<dbReference type="PANTHER" id="PTHR48051:SF47">
    <property type="entry name" value="LEUCINE RICH REPEAT AND STERILE ALPHA MOTIF CONTAINING 1"/>
    <property type="match status" value="1"/>
</dbReference>
<gene>
    <name evidence="5" type="ORF">PV327_006478</name>
</gene>
<dbReference type="PANTHER" id="PTHR48051">
    <property type="match status" value="1"/>
</dbReference>
<dbReference type="InterPro" id="IPR032675">
    <property type="entry name" value="LRR_dom_sf"/>
</dbReference>
<accession>A0AA39F4C2</accession>
<dbReference type="AlphaFoldDB" id="A0AA39F4C2"/>
<evidence type="ECO:0000256" key="1">
    <source>
        <dbReference type="ARBA" id="ARBA00022614"/>
    </source>
</evidence>
<evidence type="ECO:0000256" key="3">
    <source>
        <dbReference type="SAM" id="Coils"/>
    </source>
</evidence>
<dbReference type="SMART" id="SM00369">
    <property type="entry name" value="LRR_TYP"/>
    <property type="match status" value="3"/>
</dbReference>
<protein>
    <recommendedName>
        <fullName evidence="7">Leucine-rich repeat-containing protein 27</fullName>
    </recommendedName>
</protein>
<keyword evidence="3" id="KW-0175">Coiled coil</keyword>